<dbReference type="SUPFAM" id="SSF55486">
    <property type="entry name" value="Metalloproteases ('zincins'), catalytic domain"/>
    <property type="match status" value="1"/>
</dbReference>
<accession>A0A2S8STF6</accession>
<dbReference type="GO" id="GO:0004521">
    <property type="term" value="F:RNA endonuclease activity"/>
    <property type="evidence" value="ECO:0007669"/>
    <property type="project" value="UniProtKB-UniRule"/>
</dbReference>
<dbReference type="InterPro" id="IPR020549">
    <property type="entry name" value="YbeY_CS"/>
</dbReference>
<keyword evidence="7" id="KW-0690">Ribosome biogenesis</keyword>
<dbReference type="PROSITE" id="PS01306">
    <property type="entry name" value="UPF0054"/>
    <property type="match status" value="1"/>
</dbReference>
<dbReference type="GO" id="GO:0005737">
    <property type="term" value="C:cytoplasm"/>
    <property type="evidence" value="ECO:0007669"/>
    <property type="project" value="UniProtKB-SubCell"/>
</dbReference>
<dbReference type="InterPro" id="IPR023091">
    <property type="entry name" value="MetalPrtase_cat_dom_sf_prd"/>
</dbReference>
<evidence type="ECO:0000256" key="7">
    <source>
        <dbReference type="HAMAP-Rule" id="MF_00009"/>
    </source>
</evidence>
<sequence length="141" mass="15809">MAPPRTLALKKRFPTIEGESAAPLEFTIDFSFVDDAKIQQLNRDYRSKDKPTDVLSFSLFESDDEFVFPIFGEEIALGDIVISTQTAARQAIEQGHAIEREIAFLAVHGALHLLGYDHGKDGERRSMFSRQDAIFEAIFSA</sequence>
<dbReference type="EMBL" id="NIGF01000007">
    <property type="protein sequence ID" value="PQV64066.1"/>
    <property type="molecule type" value="Genomic_DNA"/>
</dbReference>
<proteinExistence type="inferred from homology"/>
<dbReference type="GO" id="GO:0004222">
    <property type="term" value="F:metalloendopeptidase activity"/>
    <property type="evidence" value="ECO:0007669"/>
    <property type="project" value="InterPro"/>
</dbReference>
<gene>
    <name evidence="7" type="primary">ybeY</name>
    <name evidence="8" type="ORF">B1R32_10791</name>
</gene>
<dbReference type="NCBIfam" id="TIGR00043">
    <property type="entry name" value="rRNA maturation RNase YbeY"/>
    <property type="match status" value="1"/>
</dbReference>
<dbReference type="AlphaFoldDB" id="A0A2S8STF6"/>
<evidence type="ECO:0000256" key="3">
    <source>
        <dbReference type="ARBA" id="ARBA00022723"/>
    </source>
</evidence>
<dbReference type="EC" id="3.1.-.-" evidence="7"/>
<dbReference type="Proteomes" id="UP000237684">
    <property type="component" value="Unassembled WGS sequence"/>
</dbReference>
<comment type="function">
    <text evidence="7">Single strand-specific metallo-endoribonuclease involved in late-stage 70S ribosome quality control and in maturation of the 3' terminus of the 16S rRNA.</text>
</comment>
<evidence type="ECO:0000256" key="5">
    <source>
        <dbReference type="ARBA" id="ARBA00022801"/>
    </source>
</evidence>
<comment type="subcellular location">
    <subcellularLocation>
        <location evidence="7">Cytoplasm</location>
    </subcellularLocation>
</comment>
<keyword evidence="4 7" id="KW-0255">Endonuclease</keyword>
<keyword evidence="2 7" id="KW-0540">Nuclease</keyword>
<comment type="similarity">
    <text evidence="1 7">Belongs to the endoribonuclease YbeY family.</text>
</comment>
<keyword evidence="6 7" id="KW-0862">Zinc</keyword>
<dbReference type="InParanoid" id="A0A2S8STF6"/>
<name>A0A2S8STF6_9BACT</name>
<keyword evidence="3 7" id="KW-0479">Metal-binding</keyword>
<keyword evidence="9" id="KW-1185">Reference proteome</keyword>
<dbReference type="RefSeq" id="WP_202973478.1">
    <property type="nucleotide sequence ID" value="NZ_NIGF01000007.1"/>
</dbReference>
<feature type="binding site" evidence="7">
    <location>
        <position position="108"/>
    </location>
    <ligand>
        <name>Zn(2+)</name>
        <dbReference type="ChEBI" id="CHEBI:29105"/>
        <note>catalytic</note>
    </ligand>
</feature>
<evidence type="ECO:0000313" key="8">
    <source>
        <dbReference type="EMBL" id="PQV64066.1"/>
    </source>
</evidence>
<keyword evidence="7" id="KW-0963">Cytoplasm</keyword>
<dbReference type="FunCoup" id="A0A2S8STF6">
    <property type="interactions" value="362"/>
</dbReference>
<reference evidence="8 9" key="1">
    <citation type="journal article" date="2018" name="Syst. Appl. Microbiol.">
        <title>Abditibacterium utsteinense sp. nov., the first cultivated member of candidate phylum FBP, isolated from ice-free Antarctic soil samples.</title>
        <authorList>
            <person name="Tahon G."/>
            <person name="Tytgat B."/>
            <person name="Lebbe L."/>
            <person name="Carlier A."/>
            <person name="Willems A."/>
        </authorList>
    </citation>
    <scope>NUCLEOTIDE SEQUENCE [LARGE SCALE GENOMIC DNA]</scope>
    <source>
        <strain evidence="8 9">LMG 29911</strain>
    </source>
</reference>
<dbReference type="Pfam" id="PF02130">
    <property type="entry name" value="YbeY"/>
    <property type="match status" value="1"/>
</dbReference>
<evidence type="ECO:0000256" key="4">
    <source>
        <dbReference type="ARBA" id="ARBA00022759"/>
    </source>
</evidence>
<comment type="cofactor">
    <cofactor evidence="7">
        <name>Zn(2+)</name>
        <dbReference type="ChEBI" id="CHEBI:29105"/>
    </cofactor>
    <text evidence="7">Binds 1 zinc ion.</text>
</comment>
<keyword evidence="5 7" id="KW-0378">Hydrolase</keyword>
<feature type="binding site" evidence="7">
    <location>
        <position position="118"/>
    </location>
    <ligand>
        <name>Zn(2+)</name>
        <dbReference type="ChEBI" id="CHEBI:29105"/>
        <note>catalytic</note>
    </ligand>
</feature>
<protein>
    <recommendedName>
        <fullName evidence="7">Endoribonuclease YbeY</fullName>
        <ecNumber evidence="7">3.1.-.-</ecNumber>
    </recommendedName>
</protein>
<keyword evidence="7" id="KW-0698">rRNA processing</keyword>
<dbReference type="GO" id="GO:0006364">
    <property type="term" value="P:rRNA processing"/>
    <property type="evidence" value="ECO:0007669"/>
    <property type="project" value="UniProtKB-UniRule"/>
</dbReference>
<evidence type="ECO:0000256" key="2">
    <source>
        <dbReference type="ARBA" id="ARBA00022722"/>
    </source>
</evidence>
<dbReference type="InterPro" id="IPR002036">
    <property type="entry name" value="YbeY"/>
</dbReference>
<evidence type="ECO:0000256" key="1">
    <source>
        <dbReference type="ARBA" id="ARBA00010875"/>
    </source>
</evidence>
<dbReference type="Gene3D" id="3.40.390.30">
    <property type="entry name" value="Metalloproteases ('zincins'), catalytic domain"/>
    <property type="match status" value="1"/>
</dbReference>
<dbReference type="HAMAP" id="MF_00009">
    <property type="entry name" value="Endoribonucl_YbeY"/>
    <property type="match status" value="1"/>
</dbReference>
<dbReference type="GO" id="GO:0008270">
    <property type="term" value="F:zinc ion binding"/>
    <property type="evidence" value="ECO:0007669"/>
    <property type="project" value="UniProtKB-UniRule"/>
</dbReference>
<evidence type="ECO:0000256" key="6">
    <source>
        <dbReference type="ARBA" id="ARBA00022833"/>
    </source>
</evidence>
<dbReference type="PANTHER" id="PTHR46986">
    <property type="entry name" value="ENDORIBONUCLEASE YBEY, CHLOROPLASTIC"/>
    <property type="match status" value="1"/>
</dbReference>
<comment type="caution">
    <text evidence="8">The sequence shown here is derived from an EMBL/GenBank/DDBJ whole genome shotgun (WGS) entry which is preliminary data.</text>
</comment>
<feature type="binding site" evidence="7">
    <location>
        <position position="112"/>
    </location>
    <ligand>
        <name>Zn(2+)</name>
        <dbReference type="ChEBI" id="CHEBI:29105"/>
        <note>catalytic</note>
    </ligand>
</feature>
<organism evidence="8 9">
    <name type="scientific">Abditibacterium utsteinense</name>
    <dbReference type="NCBI Taxonomy" id="1960156"/>
    <lineage>
        <taxon>Bacteria</taxon>
        <taxon>Pseudomonadati</taxon>
        <taxon>Abditibacteriota</taxon>
        <taxon>Abditibacteriia</taxon>
        <taxon>Abditibacteriales</taxon>
        <taxon>Abditibacteriaceae</taxon>
        <taxon>Abditibacterium</taxon>
    </lineage>
</organism>
<dbReference type="PANTHER" id="PTHR46986:SF1">
    <property type="entry name" value="ENDORIBONUCLEASE YBEY, CHLOROPLASTIC"/>
    <property type="match status" value="1"/>
</dbReference>
<evidence type="ECO:0000313" key="9">
    <source>
        <dbReference type="Proteomes" id="UP000237684"/>
    </source>
</evidence>